<dbReference type="PROSITE" id="PS51186">
    <property type="entry name" value="GNAT"/>
    <property type="match status" value="1"/>
</dbReference>
<comment type="caution">
    <text evidence="2">The sequence shown here is derived from an EMBL/GenBank/DDBJ whole genome shotgun (WGS) entry which is preliminary data.</text>
</comment>
<protein>
    <submittedName>
        <fullName evidence="2">GNAT family N-acetyltransferase</fullName>
        <ecNumber evidence="2">2.3.1.-</ecNumber>
    </submittedName>
</protein>
<evidence type="ECO:0000313" key="3">
    <source>
        <dbReference type="Proteomes" id="UP001187859"/>
    </source>
</evidence>
<keyword evidence="2" id="KW-0808">Transferase</keyword>
<dbReference type="RefSeq" id="WP_014611591.1">
    <property type="nucleotide sequence ID" value="NZ_CP143636.1"/>
</dbReference>
<dbReference type="InterPro" id="IPR000182">
    <property type="entry name" value="GNAT_dom"/>
</dbReference>
<dbReference type="AlphaFoldDB" id="A0AAE4TRE0"/>
<reference evidence="2" key="1">
    <citation type="submission" date="2023-05" db="EMBL/GenBank/DDBJ databases">
        <title>Colonisation of extended spectrum b-lactamase- and carbapenemase-producing bacteria on hospital surfaces from low- and middle-income countries.</title>
        <authorList>
            <person name="Nieto-Rosado M."/>
            <person name="Sands K."/>
            <person name="Iregbu K."/>
            <person name="Zahra R."/>
            <person name="Mazarati J.B."/>
            <person name="Mehtar S."/>
            <person name="Barnards-Group B."/>
            <person name="Walsh T.R."/>
        </authorList>
    </citation>
    <scope>NUCLEOTIDE SEQUENCE</scope>
    <source>
        <strain evidence="2">PP-E493</strain>
    </source>
</reference>
<organism evidence="2 3">
    <name type="scientific">Shewanella xiamenensis</name>
    <dbReference type="NCBI Taxonomy" id="332186"/>
    <lineage>
        <taxon>Bacteria</taxon>
        <taxon>Pseudomonadati</taxon>
        <taxon>Pseudomonadota</taxon>
        <taxon>Gammaproteobacteria</taxon>
        <taxon>Alteromonadales</taxon>
        <taxon>Shewanellaceae</taxon>
        <taxon>Shewanella</taxon>
    </lineage>
</organism>
<name>A0AAE4TRE0_9GAMM</name>
<gene>
    <name evidence="2" type="ORF">QM089_23805</name>
</gene>
<dbReference type="CDD" id="cd04301">
    <property type="entry name" value="NAT_SF"/>
    <property type="match status" value="1"/>
</dbReference>
<dbReference type="InterPro" id="IPR016181">
    <property type="entry name" value="Acyl_CoA_acyltransferase"/>
</dbReference>
<dbReference type="Gene3D" id="3.40.630.30">
    <property type="match status" value="1"/>
</dbReference>
<dbReference type="SUPFAM" id="SSF55729">
    <property type="entry name" value="Acyl-CoA N-acyltransferases (Nat)"/>
    <property type="match status" value="1"/>
</dbReference>
<feature type="domain" description="N-acetyltransferase" evidence="1">
    <location>
        <begin position="1"/>
        <end position="127"/>
    </location>
</feature>
<keyword evidence="2" id="KW-0012">Acyltransferase</keyword>
<dbReference type="EMBL" id="JASGOQ010000003">
    <property type="protein sequence ID" value="MDV5393219.1"/>
    <property type="molecule type" value="Genomic_DNA"/>
</dbReference>
<dbReference type="Pfam" id="PF00583">
    <property type="entry name" value="Acetyltransf_1"/>
    <property type="match status" value="1"/>
</dbReference>
<accession>A0AAE4TRE0</accession>
<dbReference type="EC" id="2.3.1.-" evidence="2"/>
<evidence type="ECO:0000259" key="1">
    <source>
        <dbReference type="PROSITE" id="PS51186"/>
    </source>
</evidence>
<evidence type="ECO:0000313" key="2">
    <source>
        <dbReference type="EMBL" id="MDV5393219.1"/>
    </source>
</evidence>
<dbReference type="GO" id="GO:0016747">
    <property type="term" value="F:acyltransferase activity, transferring groups other than amino-acyl groups"/>
    <property type="evidence" value="ECO:0007669"/>
    <property type="project" value="InterPro"/>
</dbReference>
<dbReference type="Proteomes" id="UP001187859">
    <property type="component" value="Unassembled WGS sequence"/>
</dbReference>
<proteinExistence type="predicted"/>
<sequence length="127" mass="14295">MNEIEYEKGYEDIAAASPYIDWEIDGDRALIHLVYVPPSQRGKGIGKQLFQSVLDAIKHEAVKTIRLMSAPLCGRSTTEYWKSLGFVSAYEGGQPDNIRVLHKAVNGFELPPIESVPDGEERHYIFD</sequence>